<dbReference type="AlphaFoldDB" id="A0A9D2KRG1"/>
<dbReference type="EMBL" id="DWZD01000053">
    <property type="protein sequence ID" value="HJA80023.1"/>
    <property type="molecule type" value="Genomic_DNA"/>
</dbReference>
<feature type="compositionally biased region" description="Basic residues" evidence="1">
    <location>
        <begin position="196"/>
        <end position="215"/>
    </location>
</feature>
<reference evidence="2" key="1">
    <citation type="journal article" date="2021" name="PeerJ">
        <title>Extensive microbial diversity within the chicken gut microbiome revealed by metagenomics and culture.</title>
        <authorList>
            <person name="Gilroy R."/>
            <person name="Ravi A."/>
            <person name="Getino M."/>
            <person name="Pursley I."/>
            <person name="Horton D.L."/>
            <person name="Alikhan N.F."/>
            <person name="Baker D."/>
            <person name="Gharbi K."/>
            <person name="Hall N."/>
            <person name="Watson M."/>
            <person name="Adriaenssens E.M."/>
            <person name="Foster-Nyarko E."/>
            <person name="Jarju S."/>
            <person name="Secka A."/>
            <person name="Antonio M."/>
            <person name="Oren A."/>
            <person name="Chaudhuri R.R."/>
            <person name="La Ragione R."/>
            <person name="Hildebrand F."/>
            <person name="Pallen M.J."/>
        </authorList>
    </citation>
    <scope>NUCLEOTIDE SEQUENCE</scope>
    <source>
        <strain evidence="2">5032</strain>
    </source>
</reference>
<dbReference type="Pfam" id="PF07931">
    <property type="entry name" value="CPT"/>
    <property type="match status" value="1"/>
</dbReference>
<sequence length="230" mass="25193">MRRGRQDATGGGQVILLNGPSSAGKSTLARALQEQLLRERGRHSLVLAVDALLRAAPGGRESVLSALAHTGLPLIETFHAAVAAAAAAGAWVIVDHVVGENPLWVADFFRRLGGVAVLAVRVDCEHGELRRREERRADRAPDWPHAARQARHIHAFLPVQLRVDTTRTPPEACAARILHTLDQAAPAFGEAAARERPRRFLRQRPGRAGRKKRPPVRSCDSHYRSRQCTS</sequence>
<dbReference type="Proteomes" id="UP000823821">
    <property type="component" value="Unassembled WGS sequence"/>
</dbReference>
<dbReference type="Gene3D" id="3.40.50.300">
    <property type="entry name" value="P-loop containing nucleotide triphosphate hydrolases"/>
    <property type="match status" value="1"/>
</dbReference>
<reference evidence="2" key="2">
    <citation type="submission" date="2021-04" db="EMBL/GenBank/DDBJ databases">
        <authorList>
            <person name="Gilroy R."/>
        </authorList>
    </citation>
    <scope>NUCLEOTIDE SEQUENCE</scope>
    <source>
        <strain evidence="2">5032</strain>
    </source>
</reference>
<evidence type="ECO:0000313" key="2">
    <source>
        <dbReference type="EMBL" id="HJA80023.1"/>
    </source>
</evidence>
<evidence type="ECO:0000256" key="1">
    <source>
        <dbReference type="SAM" id="MobiDB-lite"/>
    </source>
</evidence>
<feature type="region of interest" description="Disordered" evidence="1">
    <location>
        <begin position="189"/>
        <end position="230"/>
    </location>
</feature>
<gene>
    <name evidence="2" type="ORF">H9784_10755</name>
</gene>
<proteinExistence type="predicted"/>
<accession>A0A9D2KRG1</accession>
<dbReference type="InterPro" id="IPR027417">
    <property type="entry name" value="P-loop_NTPase"/>
</dbReference>
<protein>
    <submittedName>
        <fullName evidence="2">Chloramphenicol phosphotransferase CPT family protein</fullName>
    </submittedName>
</protein>
<feature type="region of interest" description="Disordered" evidence="1">
    <location>
        <begin position="1"/>
        <end position="23"/>
    </location>
</feature>
<evidence type="ECO:0000313" key="3">
    <source>
        <dbReference type="Proteomes" id="UP000823821"/>
    </source>
</evidence>
<dbReference type="SUPFAM" id="SSF52540">
    <property type="entry name" value="P-loop containing nucleoside triphosphate hydrolases"/>
    <property type="match status" value="1"/>
</dbReference>
<organism evidence="2 3">
    <name type="scientific">Candidatus Desulfovibrio intestinavium</name>
    <dbReference type="NCBI Taxonomy" id="2838534"/>
    <lineage>
        <taxon>Bacteria</taxon>
        <taxon>Pseudomonadati</taxon>
        <taxon>Thermodesulfobacteriota</taxon>
        <taxon>Desulfovibrionia</taxon>
        <taxon>Desulfovibrionales</taxon>
        <taxon>Desulfovibrionaceae</taxon>
        <taxon>Desulfovibrio</taxon>
    </lineage>
</organism>
<comment type="caution">
    <text evidence="2">The sequence shown here is derived from an EMBL/GenBank/DDBJ whole genome shotgun (WGS) entry which is preliminary data.</text>
</comment>
<name>A0A9D2KRG1_9BACT</name>